<dbReference type="PANTHER" id="PTHR42770">
    <property type="entry name" value="AMINO ACID TRANSPORTER-RELATED"/>
    <property type="match status" value="1"/>
</dbReference>
<proteinExistence type="predicted"/>
<feature type="transmembrane region" description="Helical" evidence="6">
    <location>
        <begin position="341"/>
        <end position="360"/>
    </location>
</feature>
<dbReference type="GO" id="GO:0022857">
    <property type="term" value="F:transmembrane transporter activity"/>
    <property type="evidence" value="ECO:0007669"/>
    <property type="project" value="InterPro"/>
</dbReference>
<evidence type="ECO:0000313" key="8">
    <source>
        <dbReference type="Proteomes" id="UP000050331"/>
    </source>
</evidence>
<feature type="transmembrane region" description="Helical" evidence="6">
    <location>
        <begin position="43"/>
        <end position="67"/>
    </location>
</feature>
<keyword evidence="8" id="KW-1185">Reference proteome</keyword>
<evidence type="ECO:0000256" key="5">
    <source>
        <dbReference type="ARBA" id="ARBA00023136"/>
    </source>
</evidence>
<dbReference type="GO" id="GO:0005886">
    <property type="term" value="C:plasma membrane"/>
    <property type="evidence" value="ECO:0007669"/>
    <property type="project" value="UniProtKB-SubCell"/>
</dbReference>
<keyword evidence="4 6" id="KW-1133">Transmembrane helix</keyword>
<protein>
    <submittedName>
        <fullName evidence="7">Amino acid permease</fullName>
    </submittedName>
</protein>
<feature type="transmembrane region" description="Helical" evidence="6">
    <location>
        <begin position="165"/>
        <end position="185"/>
    </location>
</feature>
<feature type="transmembrane region" description="Helical" evidence="6">
    <location>
        <begin position="243"/>
        <end position="267"/>
    </location>
</feature>
<keyword evidence="5 6" id="KW-0472">Membrane</keyword>
<accession>A0A0U3WK11</accession>
<gene>
    <name evidence="7" type="ORF">AOX59_17200</name>
</gene>
<dbReference type="STRING" id="1472767.AOX59_17200"/>
<comment type="subcellular location">
    <subcellularLocation>
        <location evidence="1">Cell membrane</location>
        <topology evidence="1">Multi-pass membrane protein</topology>
    </subcellularLocation>
</comment>
<feature type="transmembrane region" description="Helical" evidence="6">
    <location>
        <begin position="439"/>
        <end position="461"/>
    </location>
</feature>
<feature type="transmembrane region" description="Helical" evidence="6">
    <location>
        <begin position="411"/>
        <end position="433"/>
    </location>
</feature>
<keyword evidence="3 6" id="KW-0812">Transmembrane</keyword>
<sequence>MKERQKLERTLKPHWVWAIALGSAIGWGAFVQPSVWMSGSGPLGAIIGFGIGAALMMVIAVSYGFLIEKFPVSGGEFAYAFLGFDRNHAYVAGWFLVLGYMCIVALNASALALMIRYVFPAVAEQGFMYSLAGWDVYFVEVLIASAALILFAYMNIRGATLSGRLQFIFVIFMICGILFMGAGAILNPVTSFENLQPVFNPEVSAISSIILIVAIAPWAFVGFDNIPQAAEEFKFSPKKAFMLIFFSLLCAGLLYMIMITATALYMPWEQLTSSQPQWGTGDAMSGLFGNIGIIILALALSMGVFTGLNGFFVSSSRLLFAMGRAQIIPHVFTKLHPKFNTPYAGIIFTCAVCLLSPWFGRQVLTWIVDMSSVGVTIAYIYTCVVAFKLFKWSDKSMANHKNKHMPSVTAPFKKSLSIAGALIGFVFLSLLLIPNSPAFMGIHSLIALLIWIGLGIIFYLIKGPEFRKIPRERLEYLILGKEPEDDAERNGEFTG</sequence>
<keyword evidence="2" id="KW-1003">Cell membrane</keyword>
<dbReference type="RefSeq" id="WP_068447377.1">
    <property type="nucleotide sequence ID" value="NZ_CP013862.1"/>
</dbReference>
<dbReference type="OrthoDB" id="3181223at2"/>
<feature type="transmembrane region" description="Helical" evidence="6">
    <location>
        <begin position="205"/>
        <end position="223"/>
    </location>
</feature>
<reference evidence="7 8" key="1">
    <citation type="submission" date="2016-01" db="EMBL/GenBank/DDBJ databases">
        <title>Complete genome sequence of strain Lentibacillus amyloliquefaciens LAM0015T isolated from saline sediment.</title>
        <authorList>
            <person name="Wang J.-L."/>
            <person name="He M.-X."/>
        </authorList>
    </citation>
    <scope>NUCLEOTIDE SEQUENCE [LARGE SCALE GENOMIC DNA]</scope>
    <source>
        <strain evidence="7 8">LAM0015</strain>
    </source>
</reference>
<evidence type="ECO:0000256" key="6">
    <source>
        <dbReference type="SAM" id="Phobius"/>
    </source>
</evidence>
<dbReference type="Pfam" id="PF13520">
    <property type="entry name" value="AA_permease_2"/>
    <property type="match status" value="1"/>
</dbReference>
<dbReference type="EMBL" id="CP013862">
    <property type="protein sequence ID" value="ALX50159.1"/>
    <property type="molecule type" value="Genomic_DNA"/>
</dbReference>
<organism evidence="7 8">
    <name type="scientific">Lentibacillus amyloliquefaciens</name>
    <dbReference type="NCBI Taxonomy" id="1472767"/>
    <lineage>
        <taxon>Bacteria</taxon>
        <taxon>Bacillati</taxon>
        <taxon>Bacillota</taxon>
        <taxon>Bacilli</taxon>
        <taxon>Bacillales</taxon>
        <taxon>Bacillaceae</taxon>
        <taxon>Lentibacillus</taxon>
    </lineage>
</organism>
<dbReference type="Proteomes" id="UP000050331">
    <property type="component" value="Chromosome"/>
</dbReference>
<dbReference type="AlphaFoldDB" id="A0A0U3WK11"/>
<dbReference type="InterPro" id="IPR050367">
    <property type="entry name" value="APC_superfamily"/>
</dbReference>
<feature type="transmembrane region" description="Helical" evidence="6">
    <location>
        <begin position="366"/>
        <end position="390"/>
    </location>
</feature>
<dbReference type="KEGG" id="lao:AOX59_17200"/>
<evidence type="ECO:0000256" key="2">
    <source>
        <dbReference type="ARBA" id="ARBA00022475"/>
    </source>
</evidence>
<dbReference type="InterPro" id="IPR002293">
    <property type="entry name" value="AA/rel_permease1"/>
</dbReference>
<feature type="transmembrane region" description="Helical" evidence="6">
    <location>
        <begin position="12"/>
        <end position="31"/>
    </location>
</feature>
<evidence type="ECO:0000256" key="1">
    <source>
        <dbReference type="ARBA" id="ARBA00004651"/>
    </source>
</evidence>
<name>A0A0U3WK11_9BACI</name>
<feature type="transmembrane region" description="Helical" evidence="6">
    <location>
        <begin position="88"/>
        <end position="119"/>
    </location>
</feature>
<evidence type="ECO:0000313" key="7">
    <source>
        <dbReference type="EMBL" id="ALX50159.1"/>
    </source>
</evidence>
<evidence type="ECO:0000256" key="3">
    <source>
        <dbReference type="ARBA" id="ARBA00022692"/>
    </source>
</evidence>
<dbReference type="Gene3D" id="1.20.1740.10">
    <property type="entry name" value="Amino acid/polyamine transporter I"/>
    <property type="match status" value="1"/>
</dbReference>
<dbReference type="PIRSF" id="PIRSF006060">
    <property type="entry name" value="AA_transporter"/>
    <property type="match status" value="1"/>
</dbReference>
<feature type="transmembrane region" description="Helical" evidence="6">
    <location>
        <begin position="131"/>
        <end position="153"/>
    </location>
</feature>
<evidence type="ECO:0000256" key="4">
    <source>
        <dbReference type="ARBA" id="ARBA00022989"/>
    </source>
</evidence>
<feature type="transmembrane region" description="Helical" evidence="6">
    <location>
        <begin position="287"/>
        <end position="320"/>
    </location>
</feature>
<dbReference type="PANTHER" id="PTHR42770:SF7">
    <property type="entry name" value="MEMBRANE PROTEIN"/>
    <property type="match status" value="1"/>
</dbReference>